<dbReference type="GO" id="GO:0003677">
    <property type="term" value="F:DNA binding"/>
    <property type="evidence" value="ECO:0007669"/>
    <property type="project" value="InterPro"/>
</dbReference>
<accession>A0A7I9Y8C3</accession>
<dbReference type="RefSeq" id="WP_083039437.1">
    <property type="nucleotide sequence ID" value="NZ_BLKY01000001.1"/>
</dbReference>
<name>A0A7I9Y8C3_MYCAL</name>
<evidence type="ECO:0000313" key="2">
    <source>
        <dbReference type="Proteomes" id="UP000465305"/>
    </source>
</evidence>
<organism evidence="1 2">
    <name type="scientific">Mycolicibacter algericus</name>
    <name type="common">Mycobacterium algericum</name>
    <dbReference type="NCBI Taxonomy" id="1288388"/>
    <lineage>
        <taxon>Bacteria</taxon>
        <taxon>Bacillati</taxon>
        <taxon>Actinomycetota</taxon>
        <taxon>Actinomycetes</taxon>
        <taxon>Mycobacteriales</taxon>
        <taxon>Mycobacteriaceae</taxon>
        <taxon>Mycolicibacter</taxon>
    </lineage>
</organism>
<comment type="caution">
    <text evidence="1">The sequence shown here is derived from an EMBL/GenBank/DDBJ whole genome shotgun (WGS) entry which is preliminary data.</text>
</comment>
<sequence>MLLIGQGRVAVRSESVVGQPKSGRSRRDLPMPADLVTTLRALKATQQREAMALGIGWSDERLIAVREDGEPVRHE</sequence>
<dbReference type="InterPro" id="IPR013762">
    <property type="entry name" value="Integrase-like_cat_sf"/>
</dbReference>
<evidence type="ECO:0000313" key="1">
    <source>
        <dbReference type="EMBL" id="GFG84847.1"/>
    </source>
</evidence>
<dbReference type="AlphaFoldDB" id="A0A7I9Y8C3"/>
<proteinExistence type="predicted"/>
<reference evidence="1 2" key="1">
    <citation type="journal article" date="2019" name="Emerg. Microbes Infect.">
        <title>Comprehensive subspecies identification of 175 nontuberculous mycobacteria species based on 7547 genomic profiles.</title>
        <authorList>
            <person name="Matsumoto Y."/>
            <person name="Kinjo T."/>
            <person name="Motooka D."/>
            <person name="Nabeya D."/>
            <person name="Jung N."/>
            <person name="Uechi K."/>
            <person name="Horii T."/>
            <person name="Iida T."/>
            <person name="Fujita J."/>
            <person name="Nakamura S."/>
        </authorList>
    </citation>
    <scope>NUCLEOTIDE SEQUENCE [LARGE SCALE GENOMIC DNA]</scope>
    <source>
        <strain evidence="1 2">JCM 30723</strain>
    </source>
</reference>
<gene>
    <name evidence="1" type="ORF">MALGJ_15230</name>
</gene>
<dbReference type="Gene3D" id="1.10.443.10">
    <property type="entry name" value="Intergrase catalytic core"/>
    <property type="match status" value="1"/>
</dbReference>
<dbReference type="GO" id="GO:0015074">
    <property type="term" value="P:DNA integration"/>
    <property type="evidence" value="ECO:0007669"/>
    <property type="project" value="InterPro"/>
</dbReference>
<dbReference type="Proteomes" id="UP000465305">
    <property type="component" value="Unassembled WGS sequence"/>
</dbReference>
<protein>
    <submittedName>
        <fullName evidence="1">Uncharacterized protein</fullName>
    </submittedName>
</protein>
<dbReference type="EMBL" id="BLKY01000001">
    <property type="protein sequence ID" value="GFG84847.1"/>
    <property type="molecule type" value="Genomic_DNA"/>
</dbReference>
<dbReference type="GO" id="GO:0006310">
    <property type="term" value="P:DNA recombination"/>
    <property type="evidence" value="ECO:0007669"/>
    <property type="project" value="InterPro"/>
</dbReference>